<evidence type="ECO:0000259" key="1">
    <source>
        <dbReference type="Pfam" id="PF00535"/>
    </source>
</evidence>
<evidence type="ECO:0000313" key="2">
    <source>
        <dbReference type="EMBL" id="MSS14599.1"/>
    </source>
</evidence>
<dbReference type="Pfam" id="PF00535">
    <property type="entry name" value="Glycos_transf_2"/>
    <property type="match status" value="1"/>
</dbReference>
<comment type="caution">
    <text evidence="2">The sequence shown here is derived from an EMBL/GenBank/DDBJ whole genome shotgun (WGS) entry which is preliminary data.</text>
</comment>
<evidence type="ECO:0000313" key="3">
    <source>
        <dbReference type="Proteomes" id="UP000481852"/>
    </source>
</evidence>
<dbReference type="CDD" id="cd04186">
    <property type="entry name" value="GT_2_like_c"/>
    <property type="match status" value="1"/>
</dbReference>
<dbReference type="Gene3D" id="3.90.550.10">
    <property type="entry name" value="Spore Coat Polysaccharide Biosynthesis Protein SpsA, Chain A"/>
    <property type="match status" value="2"/>
</dbReference>
<dbReference type="PANTHER" id="PTHR43179:SF7">
    <property type="entry name" value="RHAMNOSYLTRANSFERASE WBBL"/>
    <property type="match status" value="1"/>
</dbReference>
<organism evidence="2 3">
    <name type="scientific">Porcincola intestinalis</name>
    <dbReference type="NCBI Taxonomy" id="2606632"/>
    <lineage>
        <taxon>Bacteria</taxon>
        <taxon>Bacillati</taxon>
        <taxon>Bacillota</taxon>
        <taxon>Clostridia</taxon>
        <taxon>Lachnospirales</taxon>
        <taxon>Lachnospiraceae</taxon>
        <taxon>Porcincola</taxon>
    </lineage>
</organism>
<keyword evidence="2" id="KW-0808">Transferase</keyword>
<reference evidence="2 3" key="1">
    <citation type="submission" date="2019-08" db="EMBL/GenBank/DDBJ databases">
        <title>In-depth cultivation of the pig gut microbiome towards novel bacterial diversity and tailored functional studies.</title>
        <authorList>
            <person name="Wylensek D."/>
            <person name="Hitch T.C.A."/>
            <person name="Clavel T."/>
        </authorList>
    </citation>
    <scope>NUCLEOTIDE SEQUENCE [LARGE SCALE GENOMIC DNA]</scope>
    <source>
        <strain evidence="2 3">Oil+RF-744-WCA-WT-11</strain>
    </source>
</reference>
<dbReference type="InterPro" id="IPR001173">
    <property type="entry name" value="Glyco_trans_2-like"/>
</dbReference>
<keyword evidence="3" id="KW-1185">Reference proteome</keyword>
<accession>A0A6L5X2D6</accession>
<dbReference type="EMBL" id="VULZ01000005">
    <property type="protein sequence ID" value="MSS14599.1"/>
    <property type="molecule type" value="Genomic_DNA"/>
</dbReference>
<gene>
    <name evidence="2" type="ORF">FYJ35_06020</name>
</gene>
<protein>
    <submittedName>
        <fullName evidence="2">Glycosyltransferase</fullName>
    </submittedName>
</protein>
<dbReference type="InterPro" id="IPR029044">
    <property type="entry name" value="Nucleotide-diphossugar_trans"/>
</dbReference>
<dbReference type="PANTHER" id="PTHR43179">
    <property type="entry name" value="RHAMNOSYLTRANSFERASE WBBL"/>
    <property type="match status" value="1"/>
</dbReference>
<name>A0A6L5X2D6_9FIRM</name>
<feature type="domain" description="Glycosyltransferase 2-like" evidence="1">
    <location>
        <begin position="314"/>
        <end position="495"/>
    </location>
</feature>
<dbReference type="SUPFAM" id="SSF53448">
    <property type="entry name" value="Nucleotide-diphospho-sugar transferases"/>
    <property type="match status" value="1"/>
</dbReference>
<dbReference type="AlphaFoldDB" id="A0A6L5X2D6"/>
<dbReference type="Proteomes" id="UP000481852">
    <property type="component" value="Unassembled WGS sequence"/>
</dbReference>
<proteinExistence type="predicted"/>
<dbReference type="RefSeq" id="WP_154524584.1">
    <property type="nucleotide sequence ID" value="NZ_VULZ01000005.1"/>
</dbReference>
<dbReference type="GO" id="GO:0016740">
    <property type="term" value="F:transferase activity"/>
    <property type="evidence" value="ECO:0007669"/>
    <property type="project" value="UniProtKB-KW"/>
</dbReference>
<sequence length="598" mass="67686">MTGKIQKGLVYLKNRGIREFTARAAEKLADARFDYNRWVRAQEPSPLEMGYQKSLRIGSMPKIRVMILQQEGEPVRGKAFRRTEETLRRQTYLNAELCDALTTQVSDEDLIVFVRAGDLLPPHALFELARAILDGSSCVYSDEDRYRLAKDGEREKLMLSDPLFKPDYDPDYLRSVPYIGSLFGVKAGILRRAAHILRGAAGMPTAELADPAVYYEMTLLCTELSREHVAHVPKILCHAAGRKEKIVVSQSDAGGKPQDEEAMRRQENQVRDDAFIQVLKRDLSRKGEAGIVERGRGPLCFHIRYLHPESPLVSLVIPNKDHASMLKRCLDSVCSLTTWERLEIIIVENNSSEPETFSFYDTLKEGMYRQLPVRVVRYREKGFHFSAIINEGVREAAGDYVVLMNNDVTVKTPDWIERLLSQCMREKVGAVGPKLLYPDGTVQSAGIVIGIMGFAGSMMVGGKNEDPGYMNRAAAVSRMSAVTAACMMVSREAFWRAGGFSMEFPVALNDVDFCLRLGEAGYHILFEPTAELYHHESASRGYENSREKSKRFENEKRHFRKKWEKTLKEGDPHYNPNLSLRTCHYEINAGVPKWLICG</sequence>